<comment type="similarity">
    <text evidence="2">Belongs to the TCP-1 chaperonin family.</text>
</comment>
<keyword evidence="4" id="KW-0547">Nucleotide-binding</keyword>
<dbReference type="Gene3D" id="3.50.7.10">
    <property type="entry name" value="GroEL"/>
    <property type="match status" value="1"/>
</dbReference>
<name>A0A8S3ICQ8_9BILA</name>
<organism evidence="7 8">
    <name type="scientific">Rotaria magnacalcarata</name>
    <dbReference type="NCBI Taxonomy" id="392030"/>
    <lineage>
        <taxon>Eukaryota</taxon>
        <taxon>Metazoa</taxon>
        <taxon>Spiralia</taxon>
        <taxon>Gnathifera</taxon>
        <taxon>Rotifera</taxon>
        <taxon>Eurotatoria</taxon>
        <taxon>Bdelloidea</taxon>
        <taxon>Philodinida</taxon>
        <taxon>Philodinidae</taxon>
        <taxon>Rotaria</taxon>
    </lineage>
</organism>
<evidence type="ECO:0000256" key="5">
    <source>
        <dbReference type="ARBA" id="ARBA00022840"/>
    </source>
</evidence>
<dbReference type="GO" id="GO:0140662">
    <property type="term" value="F:ATP-dependent protein folding chaperone"/>
    <property type="evidence" value="ECO:0007669"/>
    <property type="project" value="InterPro"/>
</dbReference>
<keyword evidence="5" id="KW-0067">ATP-binding</keyword>
<keyword evidence="3" id="KW-0963">Cytoplasm</keyword>
<dbReference type="InterPro" id="IPR027409">
    <property type="entry name" value="GroEL-like_apical_dom_sf"/>
</dbReference>
<dbReference type="GO" id="GO:0005524">
    <property type="term" value="F:ATP binding"/>
    <property type="evidence" value="ECO:0007669"/>
    <property type="project" value="UniProtKB-KW"/>
</dbReference>
<evidence type="ECO:0000313" key="8">
    <source>
        <dbReference type="Proteomes" id="UP000676336"/>
    </source>
</evidence>
<dbReference type="GO" id="GO:0005737">
    <property type="term" value="C:cytoplasm"/>
    <property type="evidence" value="ECO:0007669"/>
    <property type="project" value="UniProtKB-SubCell"/>
</dbReference>
<evidence type="ECO:0000256" key="4">
    <source>
        <dbReference type="ARBA" id="ARBA00022741"/>
    </source>
</evidence>
<dbReference type="EMBL" id="CAJOBI010330687">
    <property type="protein sequence ID" value="CAF5198016.1"/>
    <property type="molecule type" value="Genomic_DNA"/>
</dbReference>
<reference evidence="7" key="1">
    <citation type="submission" date="2021-02" db="EMBL/GenBank/DDBJ databases">
        <authorList>
            <person name="Nowell W R."/>
        </authorList>
    </citation>
    <scope>NUCLEOTIDE SEQUENCE</scope>
</reference>
<sequence>MVEVMEMQHRTEADSRLVRGIVLDHGGRHPSMPKALKNAYILTCNVSLEYEKTEVNAGFFYKNAGERDRLVTSERKFIDDRVLKIVELKRKVCSGDDKDKTFVVINQKGIDPFSLDVLAKEGILALRRAKRRNMERLTLACGGEAMNSVESLTKECLGFAEDVYEHVLVRSELFAILGKHIFSMIR</sequence>
<comment type="caution">
    <text evidence="7">The sequence shown here is derived from an EMBL/GenBank/DDBJ whole genome shotgun (WGS) entry which is preliminary data.</text>
</comment>
<dbReference type="InterPro" id="IPR002423">
    <property type="entry name" value="Cpn60/GroEL/TCP-1"/>
</dbReference>
<evidence type="ECO:0000256" key="6">
    <source>
        <dbReference type="ARBA" id="ARBA00023186"/>
    </source>
</evidence>
<evidence type="ECO:0000256" key="2">
    <source>
        <dbReference type="ARBA" id="ARBA00008020"/>
    </source>
</evidence>
<comment type="subcellular location">
    <subcellularLocation>
        <location evidence="1">Cytoplasm</location>
    </subcellularLocation>
</comment>
<dbReference type="AlphaFoldDB" id="A0A8S3ICQ8"/>
<keyword evidence="6" id="KW-0143">Chaperone</keyword>
<protein>
    <submittedName>
        <fullName evidence="7">Uncharacterized protein</fullName>
    </submittedName>
</protein>
<gene>
    <name evidence="7" type="ORF">SMN809_LOCUS74674</name>
</gene>
<dbReference type="SUPFAM" id="SSF52029">
    <property type="entry name" value="GroEL apical domain-like"/>
    <property type="match status" value="1"/>
</dbReference>
<accession>A0A8S3ICQ8</accession>
<dbReference type="InterPro" id="IPR017998">
    <property type="entry name" value="Chaperone_TCP-1"/>
</dbReference>
<dbReference type="Proteomes" id="UP000676336">
    <property type="component" value="Unassembled WGS sequence"/>
</dbReference>
<dbReference type="Pfam" id="PF00118">
    <property type="entry name" value="Cpn60_TCP1"/>
    <property type="match status" value="1"/>
</dbReference>
<dbReference type="FunFam" id="3.50.7.10:FF:000004">
    <property type="entry name" value="T-complex protein 1 subunit zeta"/>
    <property type="match status" value="1"/>
</dbReference>
<evidence type="ECO:0000256" key="3">
    <source>
        <dbReference type="ARBA" id="ARBA00022490"/>
    </source>
</evidence>
<proteinExistence type="inferred from homology"/>
<evidence type="ECO:0000256" key="1">
    <source>
        <dbReference type="ARBA" id="ARBA00004496"/>
    </source>
</evidence>
<dbReference type="PANTHER" id="PTHR11353">
    <property type="entry name" value="CHAPERONIN"/>
    <property type="match status" value="1"/>
</dbReference>
<evidence type="ECO:0000313" key="7">
    <source>
        <dbReference type="EMBL" id="CAF5198016.1"/>
    </source>
</evidence>